<organism evidence="2 3">
    <name type="scientific">Reticulomyxa filosa</name>
    <dbReference type="NCBI Taxonomy" id="46433"/>
    <lineage>
        <taxon>Eukaryota</taxon>
        <taxon>Sar</taxon>
        <taxon>Rhizaria</taxon>
        <taxon>Retaria</taxon>
        <taxon>Foraminifera</taxon>
        <taxon>Monothalamids</taxon>
        <taxon>Reticulomyxidae</taxon>
        <taxon>Reticulomyxa</taxon>
    </lineage>
</organism>
<dbReference type="PANTHER" id="PTHR14190:SF7">
    <property type="entry name" value="VACUOLAR PROTEIN SORTING-ASSOCIATED PROTEIN 52 HOMOLOG"/>
    <property type="match status" value="1"/>
</dbReference>
<comment type="caution">
    <text evidence="2">The sequence shown here is derived from an EMBL/GenBank/DDBJ whole genome shotgun (WGS) entry which is preliminary data.</text>
</comment>
<evidence type="ECO:0000313" key="2">
    <source>
        <dbReference type="EMBL" id="ETO06499.1"/>
    </source>
</evidence>
<evidence type="ECO:0000259" key="1">
    <source>
        <dbReference type="Pfam" id="PF20655"/>
    </source>
</evidence>
<dbReference type="EMBL" id="ASPP01027078">
    <property type="protein sequence ID" value="ETO06499.1"/>
    <property type="molecule type" value="Genomic_DNA"/>
</dbReference>
<keyword evidence="3" id="KW-1185">Reference proteome</keyword>
<feature type="domain" description="Vps52 C-terminal" evidence="1">
    <location>
        <begin position="2"/>
        <end position="129"/>
    </location>
</feature>
<name>X6LY16_RETFI</name>
<dbReference type="PANTHER" id="PTHR14190">
    <property type="entry name" value="SUPPRESSOR OF ACTIN MUTATIONS 2/VACUOLAR PROTEIN SORTING 52"/>
    <property type="match status" value="1"/>
</dbReference>
<proteinExistence type="predicted"/>
<dbReference type="GO" id="GO:0019905">
    <property type="term" value="F:syntaxin binding"/>
    <property type="evidence" value="ECO:0007669"/>
    <property type="project" value="TreeGrafter"/>
</dbReference>
<dbReference type="OrthoDB" id="19482at2759"/>
<dbReference type="GO" id="GO:0032456">
    <property type="term" value="P:endocytic recycling"/>
    <property type="evidence" value="ECO:0007669"/>
    <property type="project" value="TreeGrafter"/>
</dbReference>
<dbReference type="GO" id="GO:0042147">
    <property type="term" value="P:retrograde transport, endosome to Golgi"/>
    <property type="evidence" value="ECO:0007669"/>
    <property type="project" value="TreeGrafter"/>
</dbReference>
<dbReference type="GO" id="GO:0005829">
    <property type="term" value="C:cytosol"/>
    <property type="evidence" value="ECO:0007669"/>
    <property type="project" value="GOC"/>
</dbReference>
<evidence type="ECO:0000313" key="3">
    <source>
        <dbReference type="Proteomes" id="UP000023152"/>
    </source>
</evidence>
<dbReference type="GO" id="GO:0006896">
    <property type="term" value="P:Golgi to vacuole transport"/>
    <property type="evidence" value="ECO:0007669"/>
    <property type="project" value="TreeGrafter"/>
</dbReference>
<protein>
    <submittedName>
        <fullName evidence="2">Vacuolar protein sorting protein</fullName>
    </submittedName>
</protein>
<dbReference type="Pfam" id="PF20655">
    <property type="entry name" value="Vps52_C"/>
    <property type="match status" value="1"/>
</dbReference>
<dbReference type="Proteomes" id="UP000023152">
    <property type="component" value="Unassembled WGS sequence"/>
</dbReference>
<reference evidence="2 3" key="1">
    <citation type="journal article" date="2013" name="Curr. Biol.">
        <title>The Genome of the Foraminiferan Reticulomyxa filosa.</title>
        <authorList>
            <person name="Glockner G."/>
            <person name="Hulsmann N."/>
            <person name="Schleicher M."/>
            <person name="Noegel A.A."/>
            <person name="Eichinger L."/>
            <person name="Gallinger C."/>
            <person name="Pawlowski J."/>
            <person name="Sierra R."/>
            <person name="Euteneuer U."/>
            <person name="Pillet L."/>
            <person name="Moustafa A."/>
            <person name="Platzer M."/>
            <person name="Groth M."/>
            <person name="Szafranski K."/>
            <person name="Schliwa M."/>
        </authorList>
    </citation>
    <scope>NUCLEOTIDE SEQUENCE [LARGE SCALE GENOMIC DNA]</scope>
</reference>
<dbReference type="InterPro" id="IPR007258">
    <property type="entry name" value="Vps52"/>
</dbReference>
<sequence>NLWARFKIVFEENVQSIEILEPPRKQSVSKGSSPPHFVTVRFATYVSGILVLNEEKQHAILNECIRQLRSAFERLLSRFADKIEEEKSRIVFLITNYSVVVSAMNTQALDKSKMCKEFSDNLARMEDEYIEMELKEHFTRWIGFMSTTETKLHSEPKTKVDMSQILSIVKNFNETWQRALNNAVRNVQENFTPNIAASLAQEVGNEELFKISKDVLKRMLSQVLLYHSRFSKLVERLMSNQGRDSEVLKYMVPEHVIRGEMKAYWNKDGKD</sequence>
<feature type="non-terminal residue" evidence="2">
    <location>
        <position position="1"/>
    </location>
</feature>
<dbReference type="GO" id="GO:0000938">
    <property type="term" value="C:GARP complex"/>
    <property type="evidence" value="ECO:0007669"/>
    <property type="project" value="TreeGrafter"/>
</dbReference>
<dbReference type="InterPro" id="IPR048361">
    <property type="entry name" value="Vps52_C"/>
</dbReference>
<gene>
    <name evidence="2" type="ORF">RFI_30893</name>
</gene>
<dbReference type="AlphaFoldDB" id="X6LY16"/>
<accession>X6LY16</accession>